<dbReference type="Pfam" id="PF20259">
    <property type="entry name" value="tRNA_Me_trans_M"/>
    <property type="match status" value="1"/>
</dbReference>
<dbReference type="Pfam" id="PF20258">
    <property type="entry name" value="tRNA_Me_trans_C"/>
    <property type="match status" value="1"/>
</dbReference>
<evidence type="ECO:0000256" key="9">
    <source>
        <dbReference type="HAMAP-Rule" id="MF_00144"/>
    </source>
</evidence>
<evidence type="ECO:0000256" key="1">
    <source>
        <dbReference type="ARBA" id="ARBA00022555"/>
    </source>
</evidence>
<organism evidence="12 13">
    <name type="scientific">Limisphaera ngatamarikiensis</name>
    <dbReference type="NCBI Taxonomy" id="1324935"/>
    <lineage>
        <taxon>Bacteria</taxon>
        <taxon>Pseudomonadati</taxon>
        <taxon>Verrucomicrobiota</taxon>
        <taxon>Verrucomicrobiia</taxon>
        <taxon>Limisphaerales</taxon>
        <taxon>Limisphaeraceae</taxon>
        <taxon>Limisphaera</taxon>
    </lineage>
</organism>
<comment type="caution">
    <text evidence="9">Lacks conserved residue(s) required for the propagation of feature annotation.</text>
</comment>
<keyword evidence="6 9" id="KW-0694">RNA-binding</keyword>
<feature type="domain" description="tRNA-specific 2-thiouridylase MnmA-like C-terminal" evidence="10">
    <location>
        <begin position="271"/>
        <end position="346"/>
    </location>
</feature>
<evidence type="ECO:0000256" key="6">
    <source>
        <dbReference type="ARBA" id="ARBA00022884"/>
    </source>
</evidence>
<keyword evidence="7 9" id="KW-1015">Disulfide bond</keyword>
<dbReference type="Gene3D" id="2.30.30.280">
    <property type="entry name" value="Adenine nucleotide alpha hydrolases-like domains"/>
    <property type="match status" value="1"/>
</dbReference>
<evidence type="ECO:0000259" key="10">
    <source>
        <dbReference type="Pfam" id="PF20258"/>
    </source>
</evidence>
<feature type="region of interest" description="Interaction with tRNA" evidence="9">
    <location>
        <begin position="297"/>
        <end position="298"/>
    </location>
</feature>
<keyword evidence="4 9" id="KW-0547">Nucleotide-binding</keyword>
<dbReference type="GO" id="GO:0103016">
    <property type="term" value="F:tRNA-uridine 2-sulfurtransferase activity"/>
    <property type="evidence" value="ECO:0007669"/>
    <property type="project" value="UniProtKB-EC"/>
</dbReference>
<accession>A0A6M1RQR2</accession>
<evidence type="ECO:0000313" key="13">
    <source>
        <dbReference type="Proteomes" id="UP000477311"/>
    </source>
</evidence>
<name>A0A6M1RQR2_9BACT</name>
<dbReference type="PANTHER" id="PTHR11933">
    <property type="entry name" value="TRNA 5-METHYLAMINOMETHYL-2-THIOURIDYLATE -METHYLTRANSFERASE"/>
    <property type="match status" value="1"/>
</dbReference>
<evidence type="ECO:0000256" key="7">
    <source>
        <dbReference type="ARBA" id="ARBA00023157"/>
    </source>
</evidence>
<feature type="active site" description="Nucleophile" evidence="9">
    <location>
        <position position="94"/>
    </location>
</feature>
<dbReference type="NCBIfam" id="NF001138">
    <property type="entry name" value="PRK00143.1"/>
    <property type="match status" value="1"/>
</dbReference>
<evidence type="ECO:0000256" key="2">
    <source>
        <dbReference type="ARBA" id="ARBA00022679"/>
    </source>
</evidence>
<evidence type="ECO:0000313" key="12">
    <source>
        <dbReference type="EMBL" id="NGO40003.1"/>
    </source>
</evidence>
<keyword evidence="3 9" id="KW-0819">tRNA processing</keyword>
<evidence type="ECO:0000259" key="11">
    <source>
        <dbReference type="Pfam" id="PF20259"/>
    </source>
</evidence>
<dbReference type="Gene3D" id="3.40.50.620">
    <property type="entry name" value="HUPs"/>
    <property type="match status" value="1"/>
</dbReference>
<sequence length="349" mass="39463">MSGGVDSSATAALLLEQGYEVIGITLKLWPQDCRYRAEDKCCGPQAVSDARAVCDRLGIPYYLIDESAEFHQIVIRYFAEEYKAGRTPNPCVICNQELKFGRLLERASRLGAHYVATGHYARLERRSDGRTLLYRGRDPRKDQSYFLFSLRQDQLARAMFPLGDRTKTETREVARHCRLKTADKVESQEICFVPDNDYGRFLRESNLVEPRRGEIVDLQGRVLGYHEGVAFYTIGQRRGLRVAAGRPLYVVDLDPENNRVIVGEDTHLLADTFVIERCNWIPFDQLTAPTEAVVKIRYNHPGTPAVVEPLEGGRARVRLREPQRAITPGQAAVFYQGDLVLGGGWICRG</sequence>
<feature type="domain" description="tRNA-specific 2-thiouridylase MnmA-like central" evidence="11">
    <location>
        <begin position="207"/>
        <end position="264"/>
    </location>
</feature>
<keyword evidence="13" id="KW-1185">Reference proteome</keyword>
<gene>
    <name evidence="9 12" type="primary">mnmA</name>
    <name evidence="12" type="ORF">G4L39_11460</name>
</gene>
<dbReference type="EC" id="2.8.1.13" evidence="9"/>
<dbReference type="InterPro" id="IPR046884">
    <property type="entry name" value="MnmA-like_central"/>
</dbReference>
<dbReference type="FunFam" id="2.30.30.280:FF:000001">
    <property type="entry name" value="tRNA-specific 2-thiouridylase MnmA"/>
    <property type="match status" value="1"/>
</dbReference>
<dbReference type="Proteomes" id="UP000477311">
    <property type="component" value="Unassembled WGS sequence"/>
</dbReference>
<feature type="site" description="Interaction with tRNA" evidence="9">
    <location>
        <position position="330"/>
    </location>
</feature>
<feature type="binding site" evidence="9">
    <location>
        <position position="26"/>
    </location>
    <ligand>
        <name>ATP</name>
        <dbReference type="ChEBI" id="CHEBI:30616"/>
    </ligand>
</feature>
<keyword evidence="5 9" id="KW-0067">ATP-binding</keyword>
<feature type="binding site" evidence="9">
    <location>
        <position position="118"/>
    </location>
    <ligand>
        <name>ATP</name>
        <dbReference type="ChEBI" id="CHEBI:30616"/>
    </ligand>
</feature>
<dbReference type="SUPFAM" id="SSF52402">
    <property type="entry name" value="Adenine nucleotide alpha hydrolases-like"/>
    <property type="match status" value="1"/>
</dbReference>
<dbReference type="NCBIfam" id="TIGR00420">
    <property type="entry name" value="trmU"/>
    <property type="match status" value="1"/>
</dbReference>
<dbReference type="GO" id="GO:0002143">
    <property type="term" value="P:tRNA wobble position uridine thiolation"/>
    <property type="evidence" value="ECO:0007669"/>
    <property type="project" value="TreeGrafter"/>
</dbReference>
<dbReference type="Pfam" id="PF03054">
    <property type="entry name" value="tRNA_Me_trans"/>
    <property type="match status" value="1"/>
</dbReference>
<comment type="catalytic activity">
    <reaction evidence="8 9">
        <text>S-sulfanyl-L-cysteinyl-[protein] + uridine(34) in tRNA + AH2 + ATP = 2-thiouridine(34) in tRNA + L-cysteinyl-[protein] + A + AMP + diphosphate + H(+)</text>
        <dbReference type="Rhea" id="RHEA:47032"/>
        <dbReference type="Rhea" id="RHEA-COMP:10131"/>
        <dbReference type="Rhea" id="RHEA-COMP:11726"/>
        <dbReference type="Rhea" id="RHEA-COMP:11727"/>
        <dbReference type="Rhea" id="RHEA-COMP:11728"/>
        <dbReference type="ChEBI" id="CHEBI:13193"/>
        <dbReference type="ChEBI" id="CHEBI:15378"/>
        <dbReference type="ChEBI" id="CHEBI:17499"/>
        <dbReference type="ChEBI" id="CHEBI:29950"/>
        <dbReference type="ChEBI" id="CHEBI:30616"/>
        <dbReference type="ChEBI" id="CHEBI:33019"/>
        <dbReference type="ChEBI" id="CHEBI:61963"/>
        <dbReference type="ChEBI" id="CHEBI:65315"/>
        <dbReference type="ChEBI" id="CHEBI:87170"/>
        <dbReference type="ChEBI" id="CHEBI:456215"/>
        <dbReference type="EC" id="2.8.1.13"/>
    </reaction>
</comment>
<keyword evidence="1 9" id="KW-0820">tRNA-binding</keyword>
<dbReference type="FunFam" id="3.40.50.620:FF:000115">
    <property type="entry name" value="tRNA-specific 2-thiouridylase MnmA"/>
    <property type="match status" value="1"/>
</dbReference>
<dbReference type="AlphaFoldDB" id="A0A6M1RQR2"/>
<dbReference type="InterPro" id="IPR046885">
    <property type="entry name" value="MnmA-like_C"/>
</dbReference>
<feature type="site" description="Interaction with tRNA" evidence="9">
    <location>
        <position position="119"/>
    </location>
</feature>
<evidence type="ECO:0000256" key="4">
    <source>
        <dbReference type="ARBA" id="ARBA00022741"/>
    </source>
</evidence>
<evidence type="ECO:0000256" key="8">
    <source>
        <dbReference type="ARBA" id="ARBA00051542"/>
    </source>
</evidence>
<evidence type="ECO:0000256" key="5">
    <source>
        <dbReference type="ARBA" id="ARBA00022840"/>
    </source>
</evidence>
<dbReference type="PANTHER" id="PTHR11933:SF5">
    <property type="entry name" value="MITOCHONDRIAL TRNA-SPECIFIC 2-THIOURIDYLASE 1"/>
    <property type="match status" value="1"/>
</dbReference>
<comment type="caution">
    <text evidence="12">The sequence shown here is derived from an EMBL/GenBank/DDBJ whole genome shotgun (WGS) entry which is preliminary data.</text>
</comment>
<dbReference type="GO" id="GO:0005737">
    <property type="term" value="C:cytoplasm"/>
    <property type="evidence" value="ECO:0007669"/>
    <property type="project" value="UniProtKB-SubCell"/>
</dbReference>
<keyword evidence="2 9" id="KW-0808">Transferase</keyword>
<feature type="region of interest" description="Interaction with tRNA" evidence="9">
    <location>
        <begin position="141"/>
        <end position="143"/>
    </location>
</feature>
<keyword evidence="9" id="KW-0963">Cytoplasm</keyword>
<proteinExistence type="inferred from homology"/>
<feature type="disulfide bond" description="Alternate" evidence="9">
    <location>
        <begin position="94"/>
        <end position="191"/>
    </location>
</feature>
<dbReference type="EMBL" id="JAAKYA010000077">
    <property type="protein sequence ID" value="NGO40003.1"/>
    <property type="molecule type" value="Genomic_DNA"/>
</dbReference>
<comment type="similarity">
    <text evidence="9">Belongs to the MnmA/TRMU family.</text>
</comment>
<comment type="subcellular location">
    <subcellularLocation>
        <location evidence="9">Cytoplasm</location>
    </subcellularLocation>
</comment>
<dbReference type="InterPro" id="IPR023382">
    <property type="entry name" value="MnmA-like_central_sf"/>
</dbReference>
<dbReference type="HAMAP" id="MF_00144">
    <property type="entry name" value="tRNA_thiouridyl_MnmA"/>
    <property type="match status" value="1"/>
</dbReference>
<dbReference type="CDD" id="cd01998">
    <property type="entry name" value="MnmA_TRMU-like"/>
    <property type="match status" value="1"/>
</dbReference>
<protein>
    <recommendedName>
        <fullName evidence="9">tRNA-specific 2-thiouridylase MnmA</fullName>
        <ecNumber evidence="9">2.8.1.13</ecNumber>
    </recommendedName>
</protein>
<dbReference type="InterPro" id="IPR014729">
    <property type="entry name" value="Rossmann-like_a/b/a_fold"/>
</dbReference>
<dbReference type="GO" id="GO:0005524">
    <property type="term" value="F:ATP binding"/>
    <property type="evidence" value="ECO:0007669"/>
    <property type="project" value="UniProtKB-KW"/>
</dbReference>
<dbReference type="GO" id="GO:0000049">
    <property type="term" value="F:tRNA binding"/>
    <property type="evidence" value="ECO:0007669"/>
    <property type="project" value="UniProtKB-KW"/>
</dbReference>
<evidence type="ECO:0000256" key="3">
    <source>
        <dbReference type="ARBA" id="ARBA00022694"/>
    </source>
</evidence>
<dbReference type="InterPro" id="IPR004506">
    <property type="entry name" value="MnmA-like"/>
</dbReference>
<comment type="function">
    <text evidence="9">Catalyzes the 2-thiolation of uridine at the wobble position (U34) of tRNA, leading to the formation of s(2)U34.</text>
</comment>
<reference evidence="12 13" key="1">
    <citation type="submission" date="2020-02" db="EMBL/GenBank/DDBJ databases">
        <title>Draft genome sequence of Limisphaera ngatamarikiensis NGM72.4T, a thermophilic Verrucomicrobia grouped in subdivision 3.</title>
        <authorList>
            <person name="Carere C.R."/>
            <person name="Steen J."/>
            <person name="Hugenholtz P."/>
            <person name="Stott M.B."/>
        </authorList>
    </citation>
    <scope>NUCLEOTIDE SEQUENCE [LARGE SCALE GENOMIC DNA]</scope>
    <source>
        <strain evidence="12 13">NGM72.4</strain>
    </source>
</reference>
<dbReference type="Gene3D" id="2.40.30.10">
    <property type="entry name" value="Translation factors"/>
    <property type="match status" value="1"/>
</dbReference>
<feature type="active site" description="Cysteine persulfide intermediate" evidence="9">
    <location>
        <position position="191"/>
    </location>
</feature>